<sequence>MPTPTFIGIGAQKCASTWIYDILSDHPQAALSGLKEVDFFSYKYDHGLQWYERNFDEGFSGQPVVGEISPSYFHEPAVPERVLRHYPNIKLIVSLRNPVKRAISNHTHEIRVGHFGGSDLSLEKGLANNPTYVDQGLYAKHLQRWLEVFPRENVLVLVFEEVIADRTKAAKQIYEFLGIDSAHQSAFLDSKSNPGYVNKSKGLESFRKKARGMVKSVGLDSVWGMAAKLGLRKLYSNMNKVPGSKAVPAPKDETVVQLQQLFEQDIEQLEALLARDFTIWR</sequence>
<keyword evidence="5" id="KW-1185">Reference proteome</keyword>
<name>A0AAV3U1P2_9ALTE</name>
<dbReference type="EMBL" id="BAABLX010000009">
    <property type="protein sequence ID" value="GAA4939906.1"/>
    <property type="molecule type" value="Genomic_DNA"/>
</dbReference>
<dbReference type="SUPFAM" id="SSF52540">
    <property type="entry name" value="P-loop containing nucleoside triphosphate hydrolases"/>
    <property type="match status" value="1"/>
</dbReference>
<dbReference type="InterPro" id="IPR027417">
    <property type="entry name" value="P-loop_NTPase"/>
</dbReference>
<dbReference type="AlphaFoldDB" id="A0AAV3U1P2"/>
<protein>
    <recommendedName>
        <fullName evidence="3">Sulfotransferase domain-containing protein</fullName>
    </recommendedName>
</protein>
<dbReference type="RefSeq" id="WP_345420313.1">
    <property type="nucleotide sequence ID" value="NZ_AP031496.1"/>
</dbReference>
<dbReference type="GO" id="GO:0008146">
    <property type="term" value="F:sulfotransferase activity"/>
    <property type="evidence" value="ECO:0007669"/>
    <property type="project" value="InterPro"/>
</dbReference>
<dbReference type="InterPro" id="IPR000863">
    <property type="entry name" value="Sulfotransferase_dom"/>
</dbReference>
<evidence type="ECO:0000313" key="4">
    <source>
        <dbReference type="EMBL" id="GAA4939906.1"/>
    </source>
</evidence>
<evidence type="ECO:0000256" key="2">
    <source>
        <dbReference type="ARBA" id="ARBA00023180"/>
    </source>
</evidence>
<accession>A0AAV3U1P2</accession>
<dbReference type="Pfam" id="PF00685">
    <property type="entry name" value="Sulfotransfer_1"/>
    <property type="match status" value="1"/>
</dbReference>
<reference evidence="5" key="1">
    <citation type="journal article" date="2019" name="Int. J. Syst. Evol. Microbiol.">
        <title>The Global Catalogue of Microorganisms (GCM) 10K type strain sequencing project: providing services to taxonomists for standard genome sequencing and annotation.</title>
        <authorList>
            <consortium name="The Broad Institute Genomics Platform"/>
            <consortium name="The Broad Institute Genome Sequencing Center for Infectious Disease"/>
            <person name="Wu L."/>
            <person name="Ma J."/>
        </authorList>
    </citation>
    <scope>NUCLEOTIDE SEQUENCE [LARGE SCALE GENOMIC DNA]</scope>
    <source>
        <strain evidence="5">JCM 19134</strain>
    </source>
</reference>
<keyword evidence="1" id="KW-0808">Transferase</keyword>
<evidence type="ECO:0000259" key="3">
    <source>
        <dbReference type="Pfam" id="PF00685"/>
    </source>
</evidence>
<evidence type="ECO:0000313" key="5">
    <source>
        <dbReference type="Proteomes" id="UP001409585"/>
    </source>
</evidence>
<comment type="caution">
    <text evidence="4">The sequence shown here is derived from an EMBL/GenBank/DDBJ whole genome shotgun (WGS) entry which is preliminary data.</text>
</comment>
<proteinExistence type="predicted"/>
<gene>
    <name evidence="4" type="ORF">GCM10025791_17760</name>
</gene>
<keyword evidence="2" id="KW-0325">Glycoprotein</keyword>
<evidence type="ECO:0000256" key="1">
    <source>
        <dbReference type="ARBA" id="ARBA00022679"/>
    </source>
</evidence>
<dbReference type="InterPro" id="IPR037359">
    <property type="entry name" value="NST/OST"/>
</dbReference>
<dbReference type="Proteomes" id="UP001409585">
    <property type="component" value="Unassembled WGS sequence"/>
</dbReference>
<feature type="domain" description="Sulfotransferase" evidence="3">
    <location>
        <begin position="9"/>
        <end position="194"/>
    </location>
</feature>
<organism evidence="4 5">
    <name type="scientific">Halioxenophilus aromaticivorans</name>
    <dbReference type="NCBI Taxonomy" id="1306992"/>
    <lineage>
        <taxon>Bacteria</taxon>
        <taxon>Pseudomonadati</taxon>
        <taxon>Pseudomonadota</taxon>
        <taxon>Gammaproteobacteria</taxon>
        <taxon>Alteromonadales</taxon>
        <taxon>Alteromonadaceae</taxon>
        <taxon>Halioxenophilus</taxon>
    </lineage>
</organism>
<dbReference type="PANTHER" id="PTHR10605">
    <property type="entry name" value="HEPARAN SULFATE SULFOTRANSFERASE"/>
    <property type="match status" value="1"/>
</dbReference>
<dbReference type="PANTHER" id="PTHR10605:SF56">
    <property type="entry name" value="BIFUNCTIONAL HEPARAN SULFATE N-DEACETYLASE_N-SULFOTRANSFERASE"/>
    <property type="match status" value="1"/>
</dbReference>
<dbReference type="Gene3D" id="3.40.50.300">
    <property type="entry name" value="P-loop containing nucleotide triphosphate hydrolases"/>
    <property type="match status" value="1"/>
</dbReference>